<comment type="similarity">
    <text evidence="2">Belongs to the sauvagine/corticotropin-releasing factor/urotensin I family.</text>
</comment>
<dbReference type="InterPro" id="IPR024270">
    <property type="entry name" value="Urocortin_II/III"/>
</dbReference>
<dbReference type="GO" id="GO:0005615">
    <property type="term" value="C:extracellular space"/>
    <property type="evidence" value="ECO:0007669"/>
    <property type="project" value="InterPro"/>
</dbReference>
<dbReference type="AlphaFoldDB" id="A0A6I9L769"/>
<dbReference type="OrthoDB" id="9837679at2759"/>
<keyword evidence="6 9" id="KW-0732">Signal</keyword>
<dbReference type="GO" id="GO:0031669">
    <property type="term" value="P:cellular response to nutrient levels"/>
    <property type="evidence" value="ECO:0007669"/>
    <property type="project" value="TreeGrafter"/>
</dbReference>
<sequence>MMARWALVLLMVPTLGRVLFVSGTPTPTFRLLSQNDPETVSYSVALERHSATTPGPSASRSYSKANPHPDTRITLSLDVPIGLLRILLEQARTKAARDQAATNAQILARVGRH</sequence>
<dbReference type="GO" id="GO:0005179">
    <property type="term" value="F:hormone activity"/>
    <property type="evidence" value="ECO:0007669"/>
    <property type="project" value="UniProtKB-KW"/>
</dbReference>
<dbReference type="GO" id="GO:0042562">
    <property type="term" value="F:hormone binding"/>
    <property type="evidence" value="ECO:0007669"/>
    <property type="project" value="Ensembl"/>
</dbReference>
<evidence type="ECO:0000313" key="11">
    <source>
        <dbReference type="Ensembl" id="ENSPEMP00000036305.1"/>
    </source>
</evidence>
<feature type="region of interest" description="Disordered" evidence="8">
    <location>
        <begin position="49"/>
        <end position="70"/>
    </location>
</feature>
<evidence type="ECO:0000256" key="4">
    <source>
        <dbReference type="ARBA" id="ARBA00022525"/>
    </source>
</evidence>
<feature type="compositionally biased region" description="Polar residues" evidence="8">
    <location>
        <begin position="51"/>
        <end position="64"/>
    </location>
</feature>
<gene>
    <name evidence="11" type="primary">Ucn2</name>
</gene>
<proteinExistence type="inferred from homology"/>
<evidence type="ECO:0000256" key="3">
    <source>
        <dbReference type="ARBA" id="ARBA00011328"/>
    </source>
</evidence>
<dbReference type="CTD" id="90226"/>
<reference evidence="11" key="2">
    <citation type="submission" date="2025-08" db="UniProtKB">
        <authorList>
            <consortium name="Ensembl"/>
        </authorList>
    </citation>
    <scope>IDENTIFICATION</scope>
</reference>
<accession>A0A6I9L769</accession>
<dbReference type="GO" id="GO:0007586">
    <property type="term" value="P:digestion"/>
    <property type="evidence" value="ECO:0007669"/>
    <property type="project" value="InterPro"/>
</dbReference>
<evidence type="ECO:0000256" key="5">
    <source>
        <dbReference type="ARBA" id="ARBA00022702"/>
    </source>
</evidence>
<dbReference type="Proteomes" id="UP000694547">
    <property type="component" value="Chromosome 7"/>
</dbReference>
<evidence type="ECO:0000256" key="1">
    <source>
        <dbReference type="ARBA" id="ARBA00004613"/>
    </source>
</evidence>
<comment type="subunit">
    <text evidence="3">Binds with high affinity to CRF receptors 2-alpha and 2-beta.</text>
</comment>
<dbReference type="GeneTree" id="ENSGT00940000160568"/>
<evidence type="ECO:0000259" key="10">
    <source>
        <dbReference type="Pfam" id="PF00473"/>
    </source>
</evidence>
<name>A0A6I9L769_PERMB</name>
<keyword evidence="12" id="KW-1185">Reference proteome</keyword>
<feature type="chain" id="PRO_5044635023" evidence="9">
    <location>
        <begin position="17"/>
        <end position="113"/>
    </location>
</feature>
<protein>
    <submittedName>
        <fullName evidence="11">Urocortin 2</fullName>
    </submittedName>
</protein>
<dbReference type="Ensembl" id="ENSPEMT00000035847.1">
    <property type="protein sequence ID" value="ENSPEMP00000036305.1"/>
    <property type="gene ID" value="ENSPEMG00000029863.1"/>
</dbReference>
<keyword evidence="5" id="KW-0372">Hormone</keyword>
<dbReference type="InterPro" id="IPR000187">
    <property type="entry name" value="CRF"/>
</dbReference>
<dbReference type="PANTHER" id="PTHR17575">
    <property type="entry name" value="UROCORTIN-2 AND 3"/>
    <property type="match status" value="1"/>
</dbReference>
<feature type="signal peptide" evidence="9">
    <location>
        <begin position="1"/>
        <end position="16"/>
    </location>
</feature>
<dbReference type="PANTHER" id="PTHR17575:SF0">
    <property type="entry name" value="UROCORTIN-2"/>
    <property type="match status" value="1"/>
</dbReference>
<evidence type="ECO:0000256" key="9">
    <source>
        <dbReference type="SAM" id="SignalP"/>
    </source>
</evidence>
<organism evidence="11 12">
    <name type="scientific">Peromyscus maniculatus bairdii</name>
    <name type="common">Prairie deer mouse</name>
    <dbReference type="NCBI Taxonomy" id="230844"/>
    <lineage>
        <taxon>Eukaryota</taxon>
        <taxon>Metazoa</taxon>
        <taxon>Chordata</taxon>
        <taxon>Craniata</taxon>
        <taxon>Vertebrata</taxon>
        <taxon>Euteleostomi</taxon>
        <taxon>Mammalia</taxon>
        <taxon>Eutheria</taxon>
        <taxon>Euarchontoglires</taxon>
        <taxon>Glires</taxon>
        <taxon>Rodentia</taxon>
        <taxon>Myomorpha</taxon>
        <taxon>Muroidea</taxon>
        <taxon>Cricetidae</taxon>
        <taxon>Neotominae</taxon>
        <taxon>Peromyscus</taxon>
    </lineage>
</organism>
<evidence type="ECO:0000256" key="7">
    <source>
        <dbReference type="ARBA" id="ARBA00025160"/>
    </source>
</evidence>
<evidence type="ECO:0000313" key="12">
    <source>
        <dbReference type="Proteomes" id="UP000694547"/>
    </source>
</evidence>
<evidence type="ECO:0000256" key="2">
    <source>
        <dbReference type="ARBA" id="ARBA00009287"/>
    </source>
</evidence>
<comment type="function">
    <text evidence="7">Suppresses food intake, delays gastric emptying and decreases heat-induced edema. Might represent an endogenous ligand for maintaining homeostasis after stress.</text>
</comment>
<keyword evidence="4" id="KW-0964">Secreted</keyword>
<dbReference type="Pfam" id="PF00473">
    <property type="entry name" value="CRF"/>
    <property type="match status" value="1"/>
</dbReference>
<reference evidence="11" key="3">
    <citation type="submission" date="2025-09" db="UniProtKB">
        <authorList>
            <consortium name="Ensembl"/>
        </authorList>
    </citation>
    <scope>IDENTIFICATION</scope>
</reference>
<feature type="domain" description="Corticotropin-releasing factor" evidence="10">
    <location>
        <begin position="74"/>
        <end position="110"/>
    </location>
</feature>
<evidence type="ECO:0000256" key="8">
    <source>
        <dbReference type="SAM" id="MobiDB-lite"/>
    </source>
</evidence>
<dbReference type="GO" id="GO:0051431">
    <property type="term" value="F:corticotropin-releasing hormone receptor 2 binding"/>
    <property type="evidence" value="ECO:0007669"/>
    <property type="project" value="InterPro"/>
</dbReference>
<dbReference type="RefSeq" id="XP_006978460.1">
    <property type="nucleotide sequence ID" value="XM_006978398.2"/>
</dbReference>
<comment type="subcellular location">
    <subcellularLocation>
        <location evidence="1">Secreted</location>
    </subcellularLocation>
</comment>
<reference evidence="11 12" key="1">
    <citation type="submission" date="2018-10" db="EMBL/GenBank/DDBJ databases">
        <title>Improved assembly of the deer mouse Peromyscus maniculatus genome.</title>
        <authorList>
            <person name="Lassance J.-M."/>
            <person name="Hoekstra H.E."/>
        </authorList>
    </citation>
    <scope>NUCLEOTIDE SEQUENCE [LARGE SCALE GENOMIC DNA]</scope>
</reference>
<dbReference type="GO" id="GO:0009755">
    <property type="term" value="P:hormone-mediated signaling pathway"/>
    <property type="evidence" value="ECO:0007669"/>
    <property type="project" value="Ensembl"/>
</dbReference>
<dbReference type="GO" id="GO:0007189">
    <property type="term" value="P:adenylate cyclase-activating G protein-coupled receptor signaling pathway"/>
    <property type="evidence" value="ECO:0007669"/>
    <property type="project" value="Ensembl"/>
</dbReference>
<dbReference type="GeneID" id="102918365"/>
<evidence type="ECO:0000256" key="6">
    <source>
        <dbReference type="ARBA" id="ARBA00022729"/>
    </source>
</evidence>